<feature type="region of interest" description="Disordered" evidence="1">
    <location>
        <begin position="45"/>
        <end position="65"/>
    </location>
</feature>
<reference evidence="2 3" key="1">
    <citation type="journal article" date="2019" name="Commun. Biol.">
        <title>The bagworm genome reveals a unique fibroin gene that provides high tensile strength.</title>
        <authorList>
            <person name="Kono N."/>
            <person name="Nakamura H."/>
            <person name="Ohtoshi R."/>
            <person name="Tomita M."/>
            <person name="Numata K."/>
            <person name="Arakawa K."/>
        </authorList>
    </citation>
    <scope>NUCLEOTIDE SEQUENCE [LARGE SCALE GENOMIC DNA]</scope>
</reference>
<dbReference type="EMBL" id="BGZK01001295">
    <property type="protein sequence ID" value="GBP76606.1"/>
    <property type="molecule type" value="Genomic_DNA"/>
</dbReference>
<name>A0A4C1YK91_EUMVA</name>
<evidence type="ECO:0000313" key="2">
    <source>
        <dbReference type="EMBL" id="GBP76606.1"/>
    </source>
</evidence>
<evidence type="ECO:0000313" key="3">
    <source>
        <dbReference type="Proteomes" id="UP000299102"/>
    </source>
</evidence>
<gene>
    <name evidence="2" type="ORF">EVAR_37720_1</name>
</gene>
<organism evidence="2 3">
    <name type="scientific">Eumeta variegata</name>
    <name type="common">Bagworm moth</name>
    <name type="synonym">Eumeta japonica</name>
    <dbReference type="NCBI Taxonomy" id="151549"/>
    <lineage>
        <taxon>Eukaryota</taxon>
        <taxon>Metazoa</taxon>
        <taxon>Ecdysozoa</taxon>
        <taxon>Arthropoda</taxon>
        <taxon>Hexapoda</taxon>
        <taxon>Insecta</taxon>
        <taxon>Pterygota</taxon>
        <taxon>Neoptera</taxon>
        <taxon>Endopterygota</taxon>
        <taxon>Lepidoptera</taxon>
        <taxon>Glossata</taxon>
        <taxon>Ditrysia</taxon>
        <taxon>Tineoidea</taxon>
        <taxon>Psychidae</taxon>
        <taxon>Oiketicinae</taxon>
        <taxon>Eumeta</taxon>
    </lineage>
</organism>
<protein>
    <submittedName>
        <fullName evidence="2">Uncharacterized protein</fullName>
    </submittedName>
</protein>
<dbReference type="AlphaFoldDB" id="A0A4C1YK91"/>
<dbReference type="Proteomes" id="UP000299102">
    <property type="component" value="Unassembled WGS sequence"/>
</dbReference>
<comment type="caution">
    <text evidence="2">The sequence shown here is derived from an EMBL/GenBank/DDBJ whole genome shotgun (WGS) entry which is preliminary data.</text>
</comment>
<accession>A0A4C1YK91</accession>
<proteinExistence type="predicted"/>
<keyword evidence="3" id="KW-1185">Reference proteome</keyword>
<sequence>MSRLLLTDDGQASVIGDVNARDIPPVLIANVQGTNERASHQRIDGHADPWTFTPPEASPQANEPRQVRENCSAAARAGHARDRGCRRARTTVRISGLSVKRRSDNRRSTVLMMSKNLVTKRSYSMLCQVSTHDATTQLYPILDQPRRGDRLARLYIETVSLCQLQIIRRMADDIVVSAPAPARSARQLRVTTTGVGDPN</sequence>
<evidence type="ECO:0000256" key="1">
    <source>
        <dbReference type="SAM" id="MobiDB-lite"/>
    </source>
</evidence>